<dbReference type="RefSeq" id="WP_143270421.1">
    <property type="nucleotide sequence ID" value="NZ_JACSPP010000012.1"/>
</dbReference>
<name>A0ABR8Y6W9_9BACT</name>
<evidence type="ECO:0000313" key="2">
    <source>
        <dbReference type="Proteomes" id="UP000620874"/>
    </source>
</evidence>
<gene>
    <name evidence="1" type="ORF">H9625_05785</name>
</gene>
<dbReference type="EMBL" id="JACSPP010000012">
    <property type="protein sequence ID" value="MBD8039961.1"/>
    <property type="molecule type" value="Genomic_DNA"/>
</dbReference>
<dbReference type="Proteomes" id="UP000620874">
    <property type="component" value="Unassembled WGS sequence"/>
</dbReference>
<keyword evidence="2" id="KW-1185">Reference proteome</keyword>
<organism evidence="1 2">
    <name type="scientific">Phocaeicola intestinalis</name>
    <dbReference type="NCBI Taxonomy" id="2762212"/>
    <lineage>
        <taxon>Bacteria</taxon>
        <taxon>Pseudomonadati</taxon>
        <taxon>Bacteroidota</taxon>
        <taxon>Bacteroidia</taxon>
        <taxon>Bacteroidales</taxon>
        <taxon>Bacteroidaceae</taxon>
        <taxon>Phocaeicola</taxon>
    </lineage>
</organism>
<accession>A0ABR8Y6W9</accession>
<sequence length="77" mass="9263">MKEISDSNDDPIYPYILNQLKDIYREVITNNSIHEPEDIYDRYDIGAIGVRYFDENDEMHERLCDIFYGAVHYKELK</sequence>
<protein>
    <submittedName>
        <fullName evidence="1">Uncharacterized protein</fullName>
    </submittedName>
</protein>
<comment type="caution">
    <text evidence="1">The sequence shown here is derived from an EMBL/GenBank/DDBJ whole genome shotgun (WGS) entry which is preliminary data.</text>
</comment>
<proteinExistence type="predicted"/>
<reference evidence="1 2" key="1">
    <citation type="submission" date="2020-08" db="EMBL/GenBank/DDBJ databases">
        <title>A Genomic Blueprint of the Chicken Gut Microbiome.</title>
        <authorList>
            <person name="Gilroy R."/>
            <person name="Ravi A."/>
            <person name="Getino M."/>
            <person name="Pursley I."/>
            <person name="Horton D.L."/>
            <person name="Alikhan N.-F."/>
            <person name="Baker D."/>
            <person name="Gharbi K."/>
            <person name="Hall N."/>
            <person name="Watson M."/>
            <person name="Adriaenssens E.M."/>
            <person name="Foster-Nyarko E."/>
            <person name="Jarju S."/>
            <person name="Secka A."/>
            <person name="Antonio M."/>
            <person name="Oren A."/>
            <person name="Chaudhuri R."/>
            <person name="La Ragione R.M."/>
            <person name="Hildebrand F."/>
            <person name="Pallen M.J."/>
        </authorList>
    </citation>
    <scope>NUCLEOTIDE SEQUENCE [LARGE SCALE GENOMIC DNA]</scope>
    <source>
        <strain evidence="1 2">Sa1CVN1</strain>
    </source>
</reference>
<evidence type="ECO:0000313" key="1">
    <source>
        <dbReference type="EMBL" id="MBD8039961.1"/>
    </source>
</evidence>